<feature type="domain" description="Pvc16 N-terminal" evidence="1">
    <location>
        <begin position="10"/>
        <end position="204"/>
    </location>
</feature>
<evidence type="ECO:0000259" key="1">
    <source>
        <dbReference type="Pfam" id="PF14065"/>
    </source>
</evidence>
<sequence length="225" mass="23864">MSNHLAVAMVTAVISRLLSESLAAAGPGGVENATVTTLRPQTLAAAADDTTHGINVYLYRVVPNASWAASALPARRADGTLVDHPRQAVDLHYLLTFSGDDSALEPQRLLGLAVTTLAAHPVLSRELVRYVVRQAAQTDPAGWQQYADLDQQPDVVRTSLLPLDVEEMSKLWSMLFHSPYRLSLAYQATVVLLDAPESPAAPAPAVVTRVVTVQPSTAAPAIGGS</sequence>
<organism evidence="2 3">
    <name type="scientific">Streptomyces hyaluromycini</name>
    <dbReference type="NCBI Taxonomy" id="1377993"/>
    <lineage>
        <taxon>Bacteria</taxon>
        <taxon>Bacillati</taxon>
        <taxon>Actinomycetota</taxon>
        <taxon>Actinomycetes</taxon>
        <taxon>Kitasatosporales</taxon>
        <taxon>Streptomycetaceae</taxon>
        <taxon>Streptomyces</taxon>
    </lineage>
</organism>
<protein>
    <submittedName>
        <fullName evidence="2">DUF4255 domain-containing protein</fullName>
    </submittedName>
</protein>
<dbReference type="InterPro" id="IPR025351">
    <property type="entry name" value="Pvc16_N"/>
</dbReference>
<name>A0ABV1XGA2_9ACTN</name>
<dbReference type="RefSeq" id="WP_350792880.1">
    <property type="nucleotide sequence ID" value="NZ_JBEPEK010001029.1"/>
</dbReference>
<comment type="caution">
    <text evidence="2">The sequence shown here is derived from an EMBL/GenBank/DDBJ whole genome shotgun (WGS) entry which is preliminary data.</text>
</comment>
<dbReference type="Proteomes" id="UP001474181">
    <property type="component" value="Unassembled WGS sequence"/>
</dbReference>
<evidence type="ECO:0000313" key="3">
    <source>
        <dbReference type="Proteomes" id="UP001474181"/>
    </source>
</evidence>
<keyword evidence="3" id="KW-1185">Reference proteome</keyword>
<proteinExistence type="predicted"/>
<evidence type="ECO:0000313" key="2">
    <source>
        <dbReference type="EMBL" id="MER7188074.1"/>
    </source>
</evidence>
<gene>
    <name evidence="2" type="ORF">ABT404_52955</name>
</gene>
<accession>A0ABV1XGA2</accession>
<dbReference type="EMBL" id="JBEPEK010001029">
    <property type="protein sequence ID" value="MER7188074.1"/>
    <property type="molecule type" value="Genomic_DNA"/>
</dbReference>
<dbReference type="Pfam" id="PF14065">
    <property type="entry name" value="Pvc16_N"/>
    <property type="match status" value="1"/>
</dbReference>
<reference evidence="2 3" key="1">
    <citation type="submission" date="2024-06" db="EMBL/GenBank/DDBJ databases">
        <title>The Natural Products Discovery Center: Release of the First 8490 Sequenced Strains for Exploring Actinobacteria Biosynthetic Diversity.</title>
        <authorList>
            <person name="Kalkreuter E."/>
            <person name="Kautsar S.A."/>
            <person name="Yang D."/>
            <person name="Bader C.D."/>
            <person name="Teijaro C.N."/>
            <person name="Fluegel L."/>
            <person name="Davis C.M."/>
            <person name="Simpson J.R."/>
            <person name="Lauterbach L."/>
            <person name="Steele A.D."/>
            <person name="Gui C."/>
            <person name="Meng S."/>
            <person name="Li G."/>
            <person name="Viehrig K."/>
            <person name="Ye F."/>
            <person name="Su P."/>
            <person name="Kiefer A.F."/>
            <person name="Nichols A."/>
            <person name="Cepeda A.J."/>
            <person name="Yan W."/>
            <person name="Fan B."/>
            <person name="Jiang Y."/>
            <person name="Adhikari A."/>
            <person name="Zheng C.-J."/>
            <person name="Schuster L."/>
            <person name="Cowan T.M."/>
            <person name="Smanski M.J."/>
            <person name="Chevrette M.G."/>
            <person name="De Carvalho L.P.S."/>
            <person name="Shen B."/>
        </authorList>
    </citation>
    <scope>NUCLEOTIDE SEQUENCE [LARGE SCALE GENOMIC DNA]</scope>
    <source>
        <strain evidence="2 3">NPDC000234</strain>
    </source>
</reference>